<sequence length="788" mass="86181">MTWNISDKELEALVGQMTLEEKVGMVSGYGLWRTAANYRLNIPEILMTDGTYGVRYSIEQIDGAQDSDSQLAMFLSVVNADVSRSVEGAFGSTRPATCFPNGSSFACSWDVQLAHELGEALAAECQAFGVNILLGPGINIRRTPLAGRSYEYYSEDPVLTGEIAAAVINGLQENGVGASLKHFACNNSEVQRTTMSSVVEERALREIYLAGFERAIRKSNPWTVMSSYNRLNDVQAAENHWLLTDVLRGDWGYDGVVVSDWHGIKDRPASMTAGNDLDMPESGARKQELLEAVQAGRVPMQTLDRSCLRILKLVRKARKGIRPNAIADHKKHHALSQRMAAESIVLLKNEGALLPINPETTRQIAIVGAAATDPVIQGSGCATTRPSEVDIPLDEIRRLATGASVSYHAIDDFAAGGNAEQAALADIDAADVVLFFGNTEVGYDGEGSDRMHLGLNDDQDELIAALSRRNRKFVVILATPDAVVMPWIDQAAAVLAVFFGGQGSGRAIAEVLFGKQNPSGKLTVTFPIQLEDTPGFLTYPGENNRHIYSEGIHVGYRSYDKRKLAPLFPFGFGLSYSTFEYSNISVDADRINAASTIKVSFDVTNTGKVGGKEIVQLYSRVHAPRLIRPLRELKGFAKVDLDPGETKRVDIVIEARDLRYYDPDHGQWLLDAGKLSIEIGASSRDIRLEKTLDVDAASRPSTILNVESQPFMVLEQEFARKRFSAFLKDQLEIDDAKAEKMMEYCAGSFLGIYNTVAWVAGDKISKADMAEFLDGLNREMGATISKAA</sequence>
<comment type="similarity">
    <text evidence="1 8">Belongs to the glycosyl hydrolase 3 family.</text>
</comment>
<dbReference type="Proteomes" id="UP000198588">
    <property type="component" value="Unassembled WGS sequence"/>
</dbReference>
<accession>A0A1G5ZAW5</accession>
<dbReference type="PROSITE" id="PS00775">
    <property type="entry name" value="GLYCOSYL_HYDROL_F3"/>
    <property type="match status" value="1"/>
</dbReference>
<dbReference type="OrthoDB" id="9781691at2"/>
<dbReference type="InterPro" id="IPR036881">
    <property type="entry name" value="Glyco_hydro_3_C_sf"/>
</dbReference>
<dbReference type="STRING" id="1165689.SAMN02927914_04559"/>
<evidence type="ECO:0000313" key="10">
    <source>
        <dbReference type="EMBL" id="SDA91655.1"/>
    </source>
</evidence>
<dbReference type="PRINTS" id="PR00133">
    <property type="entry name" value="GLHYDRLASE3"/>
</dbReference>
<dbReference type="FunFam" id="2.60.40.10:FF:000495">
    <property type="entry name" value="Periplasmic beta-glucosidase"/>
    <property type="match status" value="1"/>
</dbReference>
<dbReference type="Gene3D" id="3.40.50.1700">
    <property type="entry name" value="Glycoside hydrolase family 3 C-terminal domain"/>
    <property type="match status" value="1"/>
</dbReference>
<dbReference type="Pfam" id="PF14310">
    <property type="entry name" value="Fn3-like"/>
    <property type="match status" value="1"/>
</dbReference>
<dbReference type="EMBL" id="FMXM01000015">
    <property type="protein sequence ID" value="SDA91655.1"/>
    <property type="molecule type" value="Genomic_DNA"/>
</dbReference>
<dbReference type="SUPFAM" id="SSF51445">
    <property type="entry name" value="(Trans)glycosidases"/>
    <property type="match status" value="1"/>
</dbReference>
<dbReference type="InterPro" id="IPR050288">
    <property type="entry name" value="Cellulose_deg_GH3"/>
</dbReference>
<name>A0A1G5ZAW5_9HYPH</name>
<evidence type="ECO:0000256" key="8">
    <source>
        <dbReference type="RuleBase" id="RU361161"/>
    </source>
</evidence>
<dbReference type="Gene3D" id="2.60.40.10">
    <property type="entry name" value="Immunoglobulins"/>
    <property type="match status" value="1"/>
</dbReference>
<evidence type="ECO:0000256" key="2">
    <source>
        <dbReference type="ARBA" id="ARBA00022801"/>
    </source>
</evidence>
<dbReference type="InterPro" id="IPR013783">
    <property type="entry name" value="Ig-like_fold"/>
</dbReference>
<evidence type="ECO:0000313" key="11">
    <source>
        <dbReference type="Proteomes" id="UP000198588"/>
    </source>
</evidence>
<dbReference type="PANTHER" id="PTHR42715">
    <property type="entry name" value="BETA-GLUCOSIDASE"/>
    <property type="match status" value="1"/>
</dbReference>
<gene>
    <name evidence="10" type="ORF">SAMN02927914_04559</name>
</gene>
<dbReference type="Gene3D" id="3.20.20.300">
    <property type="entry name" value="Glycoside hydrolase, family 3, N-terminal domain"/>
    <property type="match status" value="1"/>
</dbReference>
<evidence type="ECO:0000256" key="1">
    <source>
        <dbReference type="ARBA" id="ARBA00005336"/>
    </source>
</evidence>
<dbReference type="AlphaFoldDB" id="A0A1G5ZAW5"/>
<evidence type="ECO:0000256" key="4">
    <source>
        <dbReference type="ARBA" id="ARBA00023295"/>
    </source>
</evidence>
<dbReference type="RefSeq" id="WP_091582474.1">
    <property type="nucleotide sequence ID" value="NZ_FMXM01000015.1"/>
</dbReference>
<organism evidence="10 11">
    <name type="scientific">Mesorhizobium qingshengii</name>
    <dbReference type="NCBI Taxonomy" id="1165689"/>
    <lineage>
        <taxon>Bacteria</taxon>
        <taxon>Pseudomonadati</taxon>
        <taxon>Pseudomonadota</taxon>
        <taxon>Alphaproteobacteria</taxon>
        <taxon>Hyphomicrobiales</taxon>
        <taxon>Phyllobacteriaceae</taxon>
        <taxon>Mesorhizobium</taxon>
    </lineage>
</organism>
<keyword evidence="2 8" id="KW-0378">Hydrolase</keyword>
<dbReference type="InterPro" id="IPR026891">
    <property type="entry name" value="Fn3-like"/>
</dbReference>
<dbReference type="InterPro" id="IPR017853">
    <property type="entry name" value="GH"/>
</dbReference>
<dbReference type="Pfam" id="PF01915">
    <property type="entry name" value="Glyco_hydro_3_C"/>
    <property type="match status" value="1"/>
</dbReference>
<protein>
    <recommendedName>
        <fullName evidence="7">Beta-D-glucoside glucohydrolase</fullName>
    </recommendedName>
    <alternativeName>
        <fullName evidence="5">Cellobiase</fullName>
    </alternativeName>
    <alternativeName>
        <fullName evidence="6">Gentiobiase</fullName>
    </alternativeName>
</protein>
<feature type="domain" description="Fibronectin type III-like" evidence="9">
    <location>
        <begin position="613"/>
        <end position="683"/>
    </location>
</feature>
<dbReference type="PANTHER" id="PTHR42715:SF10">
    <property type="entry name" value="BETA-GLUCOSIDASE"/>
    <property type="match status" value="1"/>
</dbReference>
<dbReference type="InterPro" id="IPR001764">
    <property type="entry name" value="Glyco_hydro_3_N"/>
</dbReference>
<dbReference type="GO" id="GO:0008422">
    <property type="term" value="F:beta-glucosidase activity"/>
    <property type="evidence" value="ECO:0007669"/>
    <property type="project" value="UniProtKB-ARBA"/>
</dbReference>
<dbReference type="SUPFAM" id="SSF52279">
    <property type="entry name" value="Beta-D-glucan exohydrolase, C-terminal domain"/>
    <property type="match status" value="1"/>
</dbReference>
<dbReference type="SMART" id="SM01217">
    <property type="entry name" value="Fn3_like"/>
    <property type="match status" value="1"/>
</dbReference>
<dbReference type="InterPro" id="IPR002772">
    <property type="entry name" value="Glyco_hydro_3_C"/>
</dbReference>
<evidence type="ECO:0000259" key="9">
    <source>
        <dbReference type="SMART" id="SM01217"/>
    </source>
</evidence>
<keyword evidence="3" id="KW-0119">Carbohydrate metabolism</keyword>
<dbReference type="InterPro" id="IPR019800">
    <property type="entry name" value="Glyco_hydro_3_AS"/>
</dbReference>
<keyword evidence="4 8" id="KW-0326">Glycosidase</keyword>
<proteinExistence type="inferred from homology"/>
<dbReference type="Pfam" id="PF00933">
    <property type="entry name" value="Glyco_hydro_3"/>
    <property type="match status" value="1"/>
</dbReference>
<evidence type="ECO:0000256" key="3">
    <source>
        <dbReference type="ARBA" id="ARBA00023277"/>
    </source>
</evidence>
<dbReference type="GO" id="GO:0005975">
    <property type="term" value="P:carbohydrate metabolic process"/>
    <property type="evidence" value="ECO:0007669"/>
    <property type="project" value="InterPro"/>
</dbReference>
<reference evidence="10 11" key="1">
    <citation type="submission" date="2016-10" db="EMBL/GenBank/DDBJ databases">
        <authorList>
            <person name="de Groot N.N."/>
        </authorList>
    </citation>
    <scope>NUCLEOTIDE SEQUENCE [LARGE SCALE GENOMIC DNA]</scope>
    <source>
        <strain evidence="10 11">CGMCC 1.12097</strain>
    </source>
</reference>
<evidence type="ECO:0000256" key="6">
    <source>
        <dbReference type="ARBA" id="ARBA00032194"/>
    </source>
</evidence>
<evidence type="ECO:0000256" key="5">
    <source>
        <dbReference type="ARBA" id="ARBA00031448"/>
    </source>
</evidence>
<evidence type="ECO:0000256" key="7">
    <source>
        <dbReference type="ARBA" id="ARBA00032594"/>
    </source>
</evidence>
<dbReference type="InterPro" id="IPR036962">
    <property type="entry name" value="Glyco_hydro_3_N_sf"/>
</dbReference>